<feature type="region of interest" description="Disordered" evidence="1">
    <location>
        <begin position="309"/>
        <end position="328"/>
    </location>
</feature>
<dbReference type="InterPro" id="IPR036390">
    <property type="entry name" value="WH_DNA-bd_sf"/>
</dbReference>
<dbReference type="EMBL" id="FOZS01000004">
    <property type="protein sequence ID" value="SFS96988.1"/>
    <property type="molecule type" value="Genomic_DNA"/>
</dbReference>
<name>A0A1I6U6L1_9EURY</name>
<feature type="compositionally biased region" description="Low complexity" evidence="1">
    <location>
        <begin position="166"/>
        <end position="201"/>
    </location>
</feature>
<evidence type="ECO:0000313" key="3">
    <source>
        <dbReference type="Proteomes" id="UP000199199"/>
    </source>
</evidence>
<dbReference type="OrthoDB" id="189973at2157"/>
<protein>
    <submittedName>
        <fullName evidence="2">Uncharacterized protein</fullName>
    </submittedName>
</protein>
<sequence>MSSNTLDALGRAILETLDEGPTSIDTMEATFDTAPETLESHLQQLIDNALVREAPDGRYELTDNGRRLLRATPTGEYVDRTDIPPPVERAIASFSLPPDEEQAVRTAFSFLAYWGDATTAELVDGCYSESPAGYETPEEWWAHCIEDRLEGVPLVDAPELDLGDADSSPSSSSDSSPSSSSDSSTPSTDSSPSSPRSITTSDSSAVTPVVWTYERTPVVDRFAGGDGRNIPDSGPPYGSVRHGLESRTGSEDERAAARVAFAILFEAGTVSEADLVERAYDNYPAGYDSSTAWLTWLSDLFESLPGIERGAEAADEPGWQYSPTFDRT</sequence>
<proteinExistence type="predicted"/>
<evidence type="ECO:0000256" key="1">
    <source>
        <dbReference type="SAM" id="MobiDB-lite"/>
    </source>
</evidence>
<gene>
    <name evidence="2" type="ORF">SAMN04488556_3589</name>
</gene>
<dbReference type="Gene3D" id="1.10.10.10">
    <property type="entry name" value="Winged helix-like DNA-binding domain superfamily/Winged helix DNA-binding domain"/>
    <property type="match status" value="1"/>
</dbReference>
<dbReference type="SUPFAM" id="SSF46785">
    <property type="entry name" value="Winged helix' DNA-binding domain"/>
    <property type="match status" value="1"/>
</dbReference>
<accession>A0A1I6U6L1</accession>
<feature type="region of interest" description="Disordered" evidence="1">
    <location>
        <begin position="221"/>
        <end position="245"/>
    </location>
</feature>
<dbReference type="AlphaFoldDB" id="A0A1I6U6L1"/>
<dbReference type="Proteomes" id="UP000199199">
    <property type="component" value="Unassembled WGS sequence"/>
</dbReference>
<dbReference type="InterPro" id="IPR036388">
    <property type="entry name" value="WH-like_DNA-bd_sf"/>
</dbReference>
<keyword evidence="3" id="KW-1185">Reference proteome</keyword>
<organism evidence="2 3">
    <name type="scientific">Halostagnicola kamekurae</name>
    <dbReference type="NCBI Taxonomy" id="619731"/>
    <lineage>
        <taxon>Archaea</taxon>
        <taxon>Methanobacteriati</taxon>
        <taxon>Methanobacteriota</taxon>
        <taxon>Stenosarchaea group</taxon>
        <taxon>Halobacteria</taxon>
        <taxon>Halobacteriales</taxon>
        <taxon>Natrialbaceae</taxon>
        <taxon>Halostagnicola</taxon>
    </lineage>
</organism>
<feature type="region of interest" description="Disordered" evidence="1">
    <location>
        <begin position="158"/>
        <end position="201"/>
    </location>
</feature>
<evidence type="ECO:0000313" key="2">
    <source>
        <dbReference type="EMBL" id="SFS96988.1"/>
    </source>
</evidence>
<reference evidence="3" key="1">
    <citation type="submission" date="2016-10" db="EMBL/GenBank/DDBJ databases">
        <authorList>
            <person name="Varghese N."/>
            <person name="Submissions S."/>
        </authorList>
    </citation>
    <scope>NUCLEOTIDE SEQUENCE [LARGE SCALE GENOMIC DNA]</scope>
    <source>
        <strain evidence="3">DSM 22427</strain>
    </source>
</reference>
<dbReference type="RefSeq" id="WP_092906621.1">
    <property type="nucleotide sequence ID" value="NZ_FOZS01000004.1"/>
</dbReference>